<dbReference type="PRINTS" id="PR00502">
    <property type="entry name" value="NUDIXFAMILY"/>
</dbReference>
<dbReference type="GO" id="GO:0006281">
    <property type="term" value="P:DNA repair"/>
    <property type="evidence" value="ECO:0007669"/>
    <property type="project" value="UniProtKB-KW"/>
</dbReference>
<keyword evidence="5" id="KW-0479">Metal-binding</keyword>
<dbReference type="EMBL" id="UGGU01000003">
    <property type="protein sequence ID" value="STO31945.1"/>
    <property type="molecule type" value="Genomic_DNA"/>
</dbReference>
<evidence type="ECO:0000256" key="8">
    <source>
        <dbReference type="ARBA" id="ARBA00022842"/>
    </source>
</evidence>
<dbReference type="PANTHER" id="PTHR47707">
    <property type="entry name" value="8-OXO-DGTP DIPHOSPHATASE"/>
    <property type="match status" value="1"/>
</dbReference>
<comment type="cofactor">
    <cofactor evidence="1">
        <name>Mg(2+)</name>
        <dbReference type="ChEBI" id="CHEBI:18420"/>
    </cofactor>
</comment>
<evidence type="ECO:0000256" key="4">
    <source>
        <dbReference type="ARBA" id="ARBA00022705"/>
    </source>
</evidence>
<dbReference type="GO" id="GO:0044716">
    <property type="term" value="F:8-oxo-GDP phosphatase activity"/>
    <property type="evidence" value="ECO:0007669"/>
    <property type="project" value="TreeGrafter"/>
</dbReference>
<dbReference type="InterPro" id="IPR047127">
    <property type="entry name" value="MutT-like"/>
</dbReference>
<evidence type="ECO:0000256" key="6">
    <source>
        <dbReference type="ARBA" id="ARBA00022763"/>
    </source>
</evidence>
<dbReference type="OrthoDB" id="9810648at2"/>
<dbReference type="InterPro" id="IPR020084">
    <property type="entry name" value="NUDIX_hydrolase_CS"/>
</dbReference>
<dbReference type="Proteomes" id="UP000255328">
    <property type="component" value="Unassembled WGS sequence"/>
</dbReference>
<dbReference type="RefSeq" id="WP_115270708.1">
    <property type="nucleotide sequence ID" value="NZ_CASFEE010000030.1"/>
</dbReference>
<sequence length="132" mass="15503">MKKIVKVVGAIIENENKEILCTLRPKDKSLGNMWEFPGGKIESGEEKEEALKRELKEELNLEIDIDRYFMEVEKEYENVIINLTCYICKFSNNMSFELKEHSGFVWLKRENLTSLVWVPTDYPIVEKLINGK</sequence>
<dbReference type="InterPro" id="IPR020476">
    <property type="entry name" value="Nudix_hydrolase"/>
</dbReference>
<dbReference type="InterPro" id="IPR015797">
    <property type="entry name" value="NUDIX_hydrolase-like_dom_sf"/>
</dbReference>
<feature type="domain" description="Nudix hydrolase" evidence="13">
    <location>
        <begin position="3"/>
        <end position="130"/>
    </location>
</feature>
<evidence type="ECO:0000256" key="12">
    <source>
        <dbReference type="RuleBase" id="RU003476"/>
    </source>
</evidence>
<proteinExistence type="inferred from homology"/>
<dbReference type="Pfam" id="PF00293">
    <property type="entry name" value="NUDIX"/>
    <property type="match status" value="1"/>
</dbReference>
<keyword evidence="15" id="KW-1185">Reference proteome</keyword>
<keyword evidence="9" id="KW-0234">DNA repair</keyword>
<evidence type="ECO:0000256" key="11">
    <source>
        <dbReference type="ARBA" id="ARBA00038905"/>
    </source>
</evidence>
<evidence type="ECO:0000313" key="14">
    <source>
        <dbReference type="EMBL" id="STO31945.1"/>
    </source>
</evidence>
<dbReference type="PANTHER" id="PTHR47707:SF1">
    <property type="entry name" value="NUDIX HYDROLASE FAMILY PROTEIN"/>
    <property type="match status" value="1"/>
</dbReference>
<keyword evidence="6" id="KW-0227">DNA damage</keyword>
<evidence type="ECO:0000256" key="10">
    <source>
        <dbReference type="ARBA" id="ARBA00035861"/>
    </source>
</evidence>
<evidence type="ECO:0000256" key="2">
    <source>
        <dbReference type="ARBA" id="ARBA00005582"/>
    </source>
</evidence>
<dbReference type="CDD" id="cd03425">
    <property type="entry name" value="NUDIX_MutT_NudA_like"/>
    <property type="match status" value="1"/>
</dbReference>
<reference evidence="14 15" key="1">
    <citation type="submission" date="2018-06" db="EMBL/GenBank/DDBJ databases">
        <authorList>
            <consortium name="Pathogen Informatics"/>
            <person name="Doyle S."/>
        </authorList>
    </citation>
    <scope>NUCLEOTIDE SEQUENCE [LARGE SCALE GENOMIC DNA]</scope>
    <source>
        <strain evidence="14 15">NCTC10723</strain>
    </source>
</reference>
<keyword evidence="7 12" id="KW-0378">Hydrolase</keyword>
<name>A0A377GYE1_9FUSO</name>
<accession>A0A377GYE1</accession>
<evidence type="ECO:0000256" key="5">
    <source>
        <dbReference type="ARBA" id="ARBA00022723"/>
    </source>
</evidence>
<dbReference type="PROSITE" id="PS51462">
    <property type="entry name" value="NUDIX"/>
    <property type="match status" value="1"/>
</dbReference>
<comment type="similarity">
    <text evidence="2 12">Belongs to the Nudix hydrolase family.</text>
</comment>
<evidence type="ECO:0000313" key="15">
    <source>
        <dbReference type="Proteomes" id="UP000255328"/>
    </source>
</evidence>
<dbReference type="SUPFAM" id="SSF55811">
    <property type="entry name" value="Nudix"/>
    <property type="match status" value="1"/>
</dbReference>
<dbReference type="Gene3D" id="3.90.79.10">
    <property type="entry name" value="Nucleoside Triphosphate Pyrophosphohydrolase"/>
    <property type="match status" value="1"/>
</dbReference>
<gene>
    <name evidence="14" type="primary">nudG</name>
    <name evidence="14" type="ORF">NCTC10723_01409</name>
</gene>
<dbReference type="GO" id="GO:0006260">
    <property type="term" value="P:DNA replication"/>
    <property type="evidence" value="ECO:0007669"/>
    <property type="project" value="UniProtKB-KW"/>
</dbReference>
<keyword evidence="8" id="KW-0460">Magnesium</keyword>
<dbReference type="GO" id="GO:0046872">
    <property type="term" value="F:metal ion binding"/>
    <property type="evidence" value="ECO:0007669"/>
    <property type="project" value="UniProtKB-KW"/>
</dbReference>
<evidence type="ECO:0000259" key="13">
    <source>
        <dbReference type="PROSITE" id="PS51462"/>
    </source>
</evidence>
<dbReference type="InterPro" id="IPR000086">
    <property type="entry name" value="NUDIX_hydrolase_dom"/>
</dbReference>
<evidence type="ECO:0000256" key="9">
    <source>
        <dbReference type="ARBA" id="ARBA00023204"/>
    </source>
</evidence>
<dbReference type="GO" id="GO:0035539">
    <property type="term" value="F:8-oxo-7,8-dihydrodeoxyguanosine triphosphate pyrophosphatase activity"/>
    <property type="evidence" value="ECO:0007669"/>
    <property type="project" value="UniProtKB-EC"/>
</dbReference>
<dbReference type="GO" id="GO:0008413">
    <property type="term" value="F:8-oxo-7,8-dihydroguanosine triphosphate pyrophosphatase activity"/>
    <property type="evidence" value="ECO:0007669"/>
    <property type="project" value="TreeGrafter"/>
</dbReference>
<organism evidence="14 15">
    <name type="scientific">Fusobacterium necrogenes</name>
    <dbReference type="NCBI Taxonomy" id="858"/>
    <lineage>
        <taxon>Bacteria</taxon>
        <taxon>Fusobacteriati</taxon>
        <taxon>Fusobacteriota</taxon>
        <taxon>Fusobacteriia</taxon>
        <taxon>Fusobacteriales</taxon>
        <taxon>Fusobacteriaceae</taxon>
        <taxon>Fusobacterium</taxon>
    </lineage>
</organism>
<dbReference type="GO" id="GO:0044715">
    <property type="term" value="F:8-oxo-dGDP phosphatase activity"/>
    <property type="evidence" value="ECO:0007669"/>
    <property type="project" value="TreeGrafter"/>
</dbReference>
<evidence type="ECO:0000256" key="3">
    <source>
        <dbReference type="ARBA" id="ARBA00022457"/>
    </source>
</evidence>
<comment type="catalytic activity">
    <reaction evidence="10">
        <text>8-oxo-dGTP + H2O = 8-oxo-dGMP + diphosphate + H(+)</text>
        <dbReference type="Rhea" id="RHEA:31575"/>
        <dbReference type="ChEBI" id="CHEBI:15377"/>
        <dbReference type="ChEBI" id="CHEBI:15378"/>
        <dbReference type="ChEBI" id="CHEBI:33019"/>
        <dbReference type="ChEBI" id="CHEBI:63224"/>
        <dbReference type="ChEBI" id="CHEBI:77896"/>
        <dbReference type="EC" id="3.6.1.55"/>
    </reaction>
</comment>
<keyword evidence="3" id="KW-0515">Mutator protein</keyword>
<dbReference type="EC" id="3.6.1.55" evidence="11"/>
<dbReference type="AlphaFoldDB" id="A0A377GYE1"/>
<evidence type="ECO:0000256" key="1">
    <source>
        <dbReference type="ARBA" id="ARBA00001946"/>
    </source>
</evidence>
<dbReference type="PROSITE" id="PS00893">
    <property type="entry name" value="NUDIX_BOX"/>
    <property type="match status" value="1"/>
</dbReference>
<protein>
    <recommendedName>
        <fullName evidence="11">8-oxo-dGTP diphosphatase</fullName>
        <ecNumber evidence="11">3.6.1.55</ecNumber>
    </recommendedName>
</protein>
<evidence type="ECO:0000256" key="7">
    <source>
        <dbReference type="ARBA" id="ARBA00022801"/>
    </source>
</evidence>
<keyword evidence="4" id="KW-0235">DNA replication</keyword>